<reference evidence="2" key="1">
    <citation type="submission" date="2020-10" db="EMBL/GenBank/DDBJ databases">
        <authorList>
            <person name="Gilroy R."/>
        </authorList>
    </citation>
    <scope>NUCLEOTIDE SEQUENCE</scope>
    <source>
        <strain evidence="2">ChiHjej12B11-29160</strain>
    </source>
</reference>
<protein>
    <submittedName>
        <fullName evidence="2">Uncharacterized protein</fullName>
    </submittedName>
</protein>
<comment type="caution">
    <text evidence="2">The sequence shown here is derived from an EMBL/GenBank/DDBJ whole genome shotgun (WGS) entry which is preliminary data.</text>
</comment>
<proteinExistence type="predicted"/>
<reference evidence="2" key="2">
    <citation type="journal article" date="2021" name="PeerJ">
        <title>Extensive microbial diversity within the chicken gut microbiome revealed by metagenomics and culture.</title>
        <authorList>
            <person name="Gilroy R."/>
            <person name="Ravi A."/>
            <person name="Getino M."/>
            <person name="Pursley I."/>
            <person name="Horton D.L."/>
            <person name="Alikhan N.F."/>
            <person name="Baker D."/>
            <person name="Gharbi K."/>
            <person name="Hall N."/>
            <person name="Watson M."/>
            <person name="Adriaenssens E.M."/>
            <person name="Foster-Nyarko E."/>
            <person name="Jarju S."/>
            <person name="Secka A."/>
            <person name="Antonio M."/>
            <person name="Oren A."/>
            <person name="Chaudhuri R.R."/>
            <person name="La Ragione R."/>
            <person name="Hildebrand F."/>
            <person name="Pallen M.J."/>
        </authorList>
    </citation>
    <scope>NUCLEOTIDE SEQUENCE</scope>
    <source>
        <strain evidence="2">ChiHjej12B11-29160</strain>
    </source>
</reference>
<keyword evidence="1" id="KW-0472">Membrane</keyword>
<keyword evidence="1" id="KW-1133">Transmembrane helix</keyword>
<feature type="transmembrane region" description="Helical" evidence="1">
    <location>
        <begin position="52"/>
        <end position="85"/>
    </location>
</feature>
<evidence type="ECO:0000256" key="1">
    <source>
        <dbReference type="SAM" id="Phobius"/>
    </source>
</evidence>
<accession>A0A9D1I066</accession>
<feature type="transmembrane region" description="Helical" evidence="1">
    <location>
        <begin position="12"/>
        <end position="40"/>
    </location>
</feature>
<dbReference type="AlphaFoldDB" id="A0A9D1I066"/>
<evidence type="ECO:0000313" key="3">
    <source>
        <dbReference type="Proteomes" id="UP000824078"/>
    </source>
</evidence>
<name>A0A9D1I066_9ACTN</name>
<gene>
    <name evidence="2" type="ORF">IAD17_07740</name>
</gene>
<evidence type="ECO:0000313" key="2">
    <source>
        <dbReference type="EMBL" id="HIU24798.1"/>
    </source>
</evidence>
<organism evidence="2 3">
    <name type="scientific">Candidatus Coprovicinus avistercoris</name>
    <dbReference type="NCBI Taxonomy" id="2840754"/>
    <lineage>
        <taxon>Bacteria</taxon>
        <taxon>Bacillati</taxon>
        <taxon>Actinomycetota</taxon>
        <taxon>Coriobacteriia</taxon>
        <taxon>Coriobacteriales</taxon>
        <taxon>Coriobacteriaceae</taxon>
        <taxon>Coriobacteriaceae incertae sedis</taxon>
        <taxon>Candidatus Coprovicinus</taxon>
    </lineage>
</organism>
<sequence length="86" mass="9287">MRRDIVSIVLGAISILVAFCPFIVLQIVGAGIGAIGFILARREKRADYRRDMTCIIGMVCSGTGIFLCLLAPVLSLVSNIILFFIA</sequence>
<keyword evidence="1" id="KW-0812">Transmembrane</keyword>
<dbReference type="EMBL" id="DVMQ01000020">
    <property type="protein sequence ID" value="HIU24798.1"/>
    <property type="molecule type" value="Genomic_DNA"/>
</dbReference>
<dbReference type="Proteomes" id="UP000824078">
    <property type="component" value="Unassembled WGS sequence"/>
</dbReference>